<name>A0A4R6G6C6_9BURK</name>
<comment type="caution">
    <text evidence="2">The sequence shown here is derived from an EMBL/GenBank/DDBJ whole genome shotgun (WGS) entry which is preliminary data.</text>
</comment>
<evidence type="ECO:0000313" key="2">
    <source>
        <dbReference type="EMBL" id="TDN89480.1"/>
    </source>
</evidence>
<dbReference type="RefSeq" id="WP_112993130.1">
    <property type="nucleotide sequence ID" value="NZ_PTLZ01000005.1"/>
</dbReference>
<organism evidence="2 3">
    <name type="scientific">Herminiimonas fonticola</name>
    <dbReference type="NCBI Taxonomy" id="303380"/>
    <lineage>
        <taxon>Bacteria</taxon>
        <taxon>Pseudomonadati</taxon>
        <taxon>Pseudomonadota</taxon>
        <taxon>Betaproteobacteria</taxon>
        <taxon>Burkholderiales</taxon>
        <taxon>Oxalobacteraceae</taxon>
        <taxon>Herminiimonas</taxon>
    </lineage>
</organism>
<protein>
    <submittedName>
        <fullName evidence="2">Uncharacterized protein DUF2569</fullName>
    </submittedName>
</protein>
<proteinExistence type="predicted"/>
<dbReference type="OrthoDB" id="8595007at2"/>
<keyword evidence="1" id="KW-1133">Transmembrane helix</keyword>
<dbReference type="AlphaFoldDB" id="A0A4R6G6C6"/>
<keyword evidence="1" id="KW-0472">Membrane</keyword>
<gene>
    <name evidence="2" type="ORF">EV677_1537</name>
</gene>
<dbReference type="Proteomes" id="UP000294737">
    <property type="component" value="Unassembled WGS sequence"/>
</dbReference>
<sequence length="178" mass="19875">MPDAATSPTFSATEPSGIAGWLLLPALAMLISPFKIAYDFYQSFFPILKPSLWFALLSTKSALYNPALALLLSWEIILNIVWLGLTIWLAFLFFKKQKQVPKLYVAWLGLSCILQIADIVFGSFVPGVVEHQDGSVYKELAKSALATAIWAPYFITSKRVKNTFVNDAKIKLPESDWP</sequence>
<reference evidence="2 3" key="1">
    <citation type="submission" date="2019-03" db="EMBL/GenBank/DDBJ databases">
        <title>Genomic Encyclopedia of Type Strains, Phase IV (KMG-IV): sequencing the most valuable type-strain genomes for metagenomic binning, comparative biology and taxonomic classification.</title>
        <authorList>
            <person name="Goeker M."/>
        </authorList>
    </citation>
    <scope>NUCLEOTIDE SEQUENCE [LARGE SCALE GENOMIC DNA]</scope>
    <source>
        <strain evidence="2 3">DSM 18555</strain>
    </source>
</reference>
<keyword evidence="3" id="KW-1185">Reference proteome</keyword>
<dbReference type="InterPro" id="IPR019690">
    <property type="entry name" value="DUF2569"/>
</dbReference>
<keyword evidence="1" id="KW-0812">Transmembrane</keyword>
<dbReference type="Pfam" id="PF10754">
    <property type="entry name" value="DUF2569"/>
    <property type="match status" value="1"/>
</dbReference>
<evidence type="ECO:0000256" key="1">
    <source>
        <dbReference type="SAM" id="Phobius"/>
    </source>
</evidence>
<evidence type="ECO:0000313" key="3">
    <source>
        <dbReference type="Proteomes" id="UP000294737"/>
    </source>
</evidence>
<feature type="transmembrane region" description="Helical" evidence="1">
    <location>
        <begin position="106"/>
        <end position="128"/>
    </location>
</feature>
<dbReference type="EMBL" id="SNWF01000005">
    <property type="protein sequence ID" value="TDN89480.1"/>
    <property type="molecule type" value="Genomic_DNA"/>
</dbReference>
<feature type="transmembrane region" description="Helical" evidence="1">
    <location>
        <begin position="76"/>
        <end position="94"/>
    </location>
</feature>
<accession>A0A4R6G6C6</accession>
<feature type="transmembrane region" description="Helical" evidence="1">
    <location>
        <begin position="18"/>
        <end position="38"/>
    </location>
</feature>